<evidence type="ECO:0000256" key="2">
    <source>
        <dbReference type="SAM" id="SignalP"/>
    </source>
</evidence>
<evidence type="ECO:0008006" key="4">
    <source>
        <dbReference type="Google" id="ProtNLM"/>
    </source>
</evidence>
<name>A0AAT9FJB4_9BACT</name>
<reference evidence="3" key="1">
    <citation type="submission" date="2024-07" db="EMBL/GenBank/DDBJ databases">
        <title>Complete genome sequence of Verrucomicrobiaceae bacterium NT6N.</title>
        <authorList>
            <person name="Huang C."/>
            <person name="Takami H."/>
            <person name="Hamasaki K."/>
        </authorList>
    </citation>
    <scope>NUCLEOTIDE SEQUENCE</scope>
    <source>
        <strain evidence="3">NT6N</strain>
    </source>
</reference>
<feature type="compositionally biased region" description="Polar residues" evidence="1">
    <location>
        <begin position="54"/>
        <end position="63"/>
    </location>
</feature>
<proteinExistence type="predicted"/>
<accession>A0AAT9FJB4</accession>
<organism evidence="3">
    <name type="scientific">Oceaniferula spumae</name>
    <dbReference type="NCBI Taxonomy" id="2979115"/>
    <lineage>
        <taxon>Bacteria</taxon>
        <taxon>Pseudomonadati</taxon>
        <taxon>Verrucomicrobiota</taxon>
        <taxon>Verrucomicrobiia</taxon>
        <taxon>Verrucomicrobiales</taxon>
        <taxon>Verrucomicrobiaceae</taxon>
        <taxon>Oceaniferula</taxon>
    </lineage>
</organism>
<dbReference type="PROSITE" id="PS51257">
    <property type="entry name" value="PROKAR_LIPOPROTEIN"/>
    <property type="match status" value="1"/>
</dbReference>
<gene>
    <name evidence="3" type="ORF">NT6N_10720</name>
</gene>
<evidence type="ECO:0000313" key="3">
    <source>
        <dbReference type="EMBL" id="BDS06032.1"/>
    </source>
</evidence>
<feature type="signal peptide" evidence="2">
    <location>
        <begin position="1"/>
        <end position="31"/>
    </location>
</feature>
<sequence>MKTTRINNYTLTTAICCLSMALSLFVTSCGAPDPNAQKRMDADIMSAGQKKGPGSTTGPQYMQGSRGYGLGGF</sequence>
<dbReference type="AlphaFoldDB" id="A0AAT9FJB4"/>
<dbReference type="EMBL" id="AP026866">
    <property type="protein sequence ID" value="BDS06032.1"/>
    <property type="molecule type" value="Genomic_DNA"/>
</dbReference>
<protein>
    <recommendedName>
        <fullName evidence="4">Lipoprotein</fullName>
    </recommendedName>
</protein>
<dbReference type="KEGG" id="osu:NT6N_10720"/>
<feature type="region of interest" description="Disordered" evidence="1">
    <location>
        <begin position="46"/>
        <end position="73"/>
    </location>
</feature>
<feature type="chain" id="PRO_5043658541" description="Lipoprotein" evidence="2">
    <location>
        <begin position="32"/>
        <end position="73"/>
    </location>
</feature>
<evidence type="ECO:0000256" key="1">
    <source>
        <dbReference type="SAM" id="MobiDB-lite"/>
    </source>
</evidence>
<keyword evidence="2" id="KW-0732">Signal</keyword>